<sequence>MGRRLGREVSAGRCLGSPFPIVWLLTMCSPMVLRAWLCTDSIWTSMRGVSCDSRVSPPVPSGPLLLADLYPGPAPPCHPGPGPDGPIPEPLAAAGGTLGPALLLGDPGPHVSPRGRLPAPPHLDSGGGGGGIDGRLKPKAEIVNAKTPETPELLIEMGPSGEFGRTVDVHAARLMSGTL</sequence>
<feature type="compositionally biased region" description="Pro residues" evidence="1">
    <location>
        <begin position="72"/>
        <end position="89"/>
    </location>
</feature>
<keyword evidence="3" id="KW-1185">Reference proteome</keyword>
<comment type="caution">
    <text evidence="2">The sequence shown here is derived from an EMBL/GenBank/DDBJ whole genome shotgun (WGS) entry which is preliminary data.</text>
</comment>
<dbReference type="AlphaFoldDB" id="A0A9Q0IUX1"/>
<dbReference type="Proteomes" id="UP001148018">
    <property type="component" value="Unassembled WGS sequence"/>
</dbReference>
<evidence type="ECO:0000313" key="2">
    <source>
        <dbReference type="EMBL" id="KAJ3614292.1"/>
    </source>
</evidence>
<accession>A0A9Q0IUX1</accession>
<gene>
    <name evidence="2" type="ORF">NHX12_017866</name>
</gene>
<feature type="region of interest" description="Disordered" evidence="1">
    <location>
        <begin position="70"/>
        <end position="136"/>
    </location>
</feature>
<name>A0A9Q0IUX1_9TELE</name>
<evidence type="ECO:0000313" key="3">
    <source>
        <dbReference type="Proteomes" id="UP001148018"/>
    </source>
</evidence>
<dbReference type="EMBL" id="JANIIK010000034">
    <property type="protein sequence ID" value="KAJ3614292.1"/>
    <property type="molecule type" value="Genomic_DNA"/>
</dbReference>
<feature type="compositionally biased region" description="Low complexity" evidence="1">
    <location>
        <begin position="90"/>
        <end position="109"/>
    </location>
</feature>
<reference evidence="2" key="1">
    <citation type="submission" date="2022-07" db="EMBL/GenBank/DDBJ databases">
        <title>Chromosome-level genome of Muraenolepis orangiensis.</title>
        <authorList>
            <person name="Kim J."/>
        </authorList>
    </citation>
    <scope>NUCLEOTIDE SEQUENCE</scope>
    <source>
        <strain evidence="2">KU_S4_2022</strain>
        <tissue evidence="2">Muscle</tissue>
    </source>
</reference>
<organism evidence="2 3">
    <name type="scientific">Muraenolepis orangiensis</name>
    <name type="common">Patagonian moray cod</name>
    <dbReference type="NCBI Taxonomy" id="630683"/>
    <lineage>
        <taxon>Eukaryota</taxon>
        <taxon>Metazoa</taxon>
        <taxon>Chordata</taxon>
        <taxon>Craniata</taxon>
        <taxon>Vertebrata</taxon>
        <taxon>Euteleostomi</taxon>
        <taxon>Actinopterygii</taxon>
        <taxon>Neopterygii</taxon>
        <taxon>Teleostei</taxon>
        <taxon>Neoteleostei</taxon>
        <taxon>Acanthomorphata</taxon>
        <taxon>Zeiogadaria</taxon>
        <taxon>Gadariae</taxon>
        <taxon>Gadiformes</taxon>
        <taxon>Muraenolepidoidei</taxon>
        <taxon>Muraenolepididae</taxon>
        <taxon>Muraenolepis</taxon>
    </lineage>
</organism>
<proteinExistence type="predicted"/>
<protein>
    <submittedName>
        <fullName evidence="2">Uncharacterized protein</fullName>
    </submittedName>
</protein>
<evidence type="ECO:0000256" key="1">
    <source>
        <dbReference type="SAM" id="MobiDB-lite"/>
    </source>
</evidence>